<dbReference type="EMBL" id="JANWGH010000001">
    <property type="protein sequence ID" value="MCS5490184.1"/>
    <property type="molecule type" value="Genomic_DNA"/>
</dbReference>
<proteinExistence type="predicted"/>
<reference evidence="1 2" key="1">
    <citation type="submission" date="2022-08" db="EMBL/GenBank/DDBJ databases">
        <title>Algoriphagus sp. CAU 1643 isolated from mud.</title>
        <authorList>
            <person name="Kim W."/>
        </authorList>
    </citation>
    <scope>NUCLEOTIDE SEQUENCE [LARGE SCALE GENOMIC DNA]</scope>
    <source>
        <strain evidence="1 2">CAU 1643</strain>
    </source>
</reference>
<accession>A0ABT2G4Q6</accession>
<dbReference type="Proteomes" id="UP001206788">
    <property type="component" value="Unassembled WGS sequence"/>
</dbReference>
<protein>
    <submittedName>
        <fullName evidence="1">DUF4377 domain-containing protein</fullName>
    </submittedName>
</protein>
<dbReference type="RefSeq" id="WP_259413860.1">
    <property type="nucleotide sequence ID" value="NZ_JANWGH010000001.1"/>
</dbReference>
<keyword evidence="2" id="KW-1185">Reference proteome</keyword>
<gene>
    <name evidence="1" type="ORF">NY014_07075</name>
</gene>
<sequence>METIWVYSYRLNGPMNFGVQKGDQYLISNAEEFYDDFYDGSVWTLKKKGFNIKGFDFEEGYFYKLLVKNGLNENEVELKSILEKQKDHIDEIQGSWITIPEDLILYKEIYLSISPAIRFLKGSSTCISFEGNLGKVVNQKFLFKSYRSNFQELCWDLLTDTEKQEPPFRNWVILDFDKFEITSEGKLQFHNSKENLTIKFQRLE</sequence>
<organism evidence="1 2">
    <name type="scientific">Algoriphagus limi</name>
    <dbReference type="NCBI Taxonomy" id="2975273"/>
    <lineage>
        <taxon>Bacteria</taxon>
        <taxon>Pseudomonadati</taxon>
        <taxon>Bacteroidota</taxon>
        <taxon>Cytophagia</taxon>
        <taxon>Cytophagales</taxon>
        <taxon>Cyclobacteriaceae</taxon>
        <taxon>Algoriphagus</taxon>
    </lineage>
</organism>
<name>A0ABT2G4Q6_9BACT</name>
<evidence type="ECO:0000313" key="1">
    <source>
        <dbReference type="EMBL" id="MCS5490184.1"/>
    </source>
</evidence>
<comment type="caution">
    <text evidence="1">The sequence shown here is derived from an EMBL/GenBank/DDBJ whole genome shotgun (WGS) entry which is preliminary data.</text>
</comment>
<evidence type="ECO:0000313" key="2">
    <source>
        <dbReference type="Proteomes" id="UP001206788"/>
    </source>
</evidence>